<name>A0ABN6T7G6_9BURK</name>
<feature type="transmembrane region" description="Helical" evidence="7">
    <location>
        <begin position="441"/>
        <end position="463"/>
    </location>
</feature>
<dbReference type="EMBL" id="AP026966">
    <property type="protein sequence ID" value="BDT56880.1"/>
    <property type="molecule type" value="Genomic_DNA"/>
</dbReference>
<dbReference type="CDD" id="cd10918">
    <property type="entry name" value="CE4_NodB_like_5s_6s"/>
    <property type="match status" value="1"/>
</dbReference>
<feature type="transmembrane region" description="Helical" evidence="7">
    <location>
        <begin position="379"/>
        <end position="399"/>
    </location>
</feature>
<evidence type="ECO:0000259" key="8">
    <source>
        <dbReference type="Pfam" id="PF01522"/>
    </source>
</evidence>
<feature type="transmembrane region" description="Helical" evidence="7">
    <location>
        <begin position="411"/>
        <end position="435"/>
    </location>
</feature>
<evidence type="ECO:0000256" key="4">
    <source>
        <dbReference type="ARBA" id="ARBA00022692"/>
    </source>
</evidence>
<dbReference type="InterPro" id="IPR050833">
    <property type="entry name" value="Poly_Biosynth_Transport"/>
</dbReference>
<evidence type="ECO:0000256" key="2">
    <source>
        <dbReference type="ARBA" id="ARBA00007430"/>
    </source>
</evidence>
<keyword evidence="4 7" id="KW-0812">Transmembrane</keyword>
<dbReference type="SUPFAM" id="SSF88713">
    <property type="entry name" value="Glycoside hydrolase/deacetylase"/>
    <property type="match status" value="1"/>
</dbReference>
<feature type="transmembrane region" description="Helical" evidence="7">
    <location>
        <begin position="144"/>
        <end position="164"/>
    </location>
</feature>
<feature type="domain" description="NodB homology" evidence="8">
    <location>
        <begin position="574"/>
        <end position="618"/>
    </location>
</feature>
<feature type="transmembrane region" description="Helical" evidence="7">
    <location>
        <begin position="283"/>
        <end position="309"/>
    </location>
</feature>
<gene>
    <name evidence="9" type="ORF">MasN3_03740</name>
</gene>
<feature type="transmembrane region" description="Helical" evidence="7">
    <location>
        <begin position="253"/>
        <end position="271"/>
    </location>
</feature>
<proteinExistence type="inferred from homology"/>
<organism evidence="9 10">
    <name type="scientific">Massilia varians</name>
    <dbReference type="NCBI Taxonomy" id="457921"/>
    <lineage>
        <taxon>Bacteria</taxon>
        <taxon>Pseudomonadati</taxon>
        <taxon>Pseudomonadota</taxon>
        <taxon>Betaproteobacteria</taxon>
        <taxon>Burkholderiales</taxon>
        <taxon>Oxalobacteraceae</taxon>
        <taxon>Telluria group</taxon>
        <taxon>Massilia</taxon>
    </lineage>
</organism>
<dbReference type="PANTHER" id="PTHR30250">
    <property type="entry name" value="PST FAMILY PREDICTED COLANIC ACID TRANSPORTER"/>
    <property type="match status" value="1"/>
</dbReference>
<keyword evidence="10" id="KW-1185">Reference proteome</keyword>
<evidence type="ECO:0000256" key="1">
    <source>
        <dbReference type="ARBA" id="ARBA00004651"/>
    </source>
</evidence>
<evidence type="ECO:0000256" key="3">
    <source>
        <dbReference type="ARBA" id="ARBA00022475"/>
    </source>
</evidence>
<dbReference type="InterPro" id="IPR011330">
    <property type="entry name" value="Glyco_hydro/deAcase_b/a-brl"/>
</dbReference>
<evidence type="ECO:0000313" key="9">
    <source>
        <dbReference type="EMBL" id="BDT56880.1"/>
    </source>
</evidence>
<keyword evidence="6 7" id="KW-0472">Membrane</keyword>
<evidence type="ECO:0000256" key="7">
    <source>
        <dbReference type="SAM" id="Phobius"/>
    </source>
</evidence>
<reference evidence="9" key="1">
    <citation type="submission" date="2022-11" db="EMBL/GenBank/DDBJ databases">
        <title>Isolation and characterization of PLA-degrading bacterium Massilia sp. from Antarctic soil.</title>
        <authorList>
            <person name="Sato K."/>
            <person name="Gomez-Fuentes C."/>
            <person name="Ahmad S.A."/>
            <person name="Zulkharnain A."/>
        </authorList>
    </citation>
    <scope>NUCLEOTIDE SEQUENCE</scope>
    <source>
        <strain evidence="9">N-3</strain>
    </source>
</reference>
<dbReference type="CDD" id="cd13127">
    <property type="entry name" value="MATE_tuaB_like"/>
    <property type="match status" value="1"/>
</dbReference>
<dbReference type="Gene3D" id="3.20.20.370">
    <property type="entry name" value="Glycoside hydrolase/deacetylase"/>
    <property type="match status" value="1"/>
</dbReference>
<dbReference type="InterPro" id="IPR002509">
    <property type="entry name" value="NODB_dom"/>
</dbReference>
<sequence>MTNTFTGRKAIGISFATQYVELGIQFVSVMVLARILSPSEIGTFSVAAMLMTMLHTFRDFGVIQYIIQERELGRDKLSSVMGVAILLALAVAGVMALLSVPVAQFYANQALRDVMLVMAASFAISPFGSVVLGVLRREGRLDAIFYVKTFAALCQVSVGIWLALKGHGALSLAWSNFAGILAFGLASNVFRPASLPWLPRFRNLGAILSFGSISSLGNLANNAGASAPELIIGKVMNLAAVGYFSRATGLVQLFTRLIASALTPLVLPYFAQVKRDGKALDKPYLTAVSQLTAVAWPFLAVLLVLAYPVTRALYGDQWNTAVPIARLLCVASIVSAVGLFSSQAMVAAGQVRSATLCNLLVQPLRIAAVLASSAWGLEAVALAMVVSECIGLVVVCWFLHRTIGVRPPALARACAGSVAIAACSLAVPVLVWLGGSDHTPHVWSALALGGLGAVLGWLGGLVLTRHPLGEHVLPLLGLHAPSSRTSAPGLATRVKRLVYRSGLLGAWHRIRNRRNLTVVMFHRVLPRTDPRFAGADPEWTMTVEAFGQCLEFFRRHYNVVDAPRVFAALEGKHTLPPNSLLITFDDGWADTAEFAQPVLDRYRMPALVFVAGGAVGQSAPFWEEAVFSFLATEPEALAQLRAALAGLDMKPLKDVAPAGGEAAIRAVIRELGQRPRSETLALAAELRRRSGAGHGLPAMMDVPQLRQLAAGHAIGGHGMSHQPLTRVPDLARELRAAQESMSGYLGQERIVSMSLPHGAGSDTVLAACRAAGYRYLFDSRGHLNRIGGAAEPGQDIGPVGRLHISEREIAGADGLVEPTRLAAWLFLRPVRALARTRA</sequence>
<accession>A0ABN6T7G6</accession>
<feature type="transmembrane region" description="Helical" evidence="7">
    <location>
        <begin position="321"/>
        <end position="341"/>
    </location>
</feature>
<evidence type="ECO:0000256" key="6">
    <source>
        <dbReference type="ARBA" id="ARBA00023136"/>
    </source>
</evidence>
<feature type="transmembrane region" description="Helical" evidence="7">
    <location>
        <begin position="170"/>
        <end position="189"/>
    </location>
</feature>
<dbReference type="PANTHER" id="PTHR30250:SF10">
    <property type="entry name" value="LIPOPOLYSACCHARIDE BIOSYNTHESIS PROTEIN WZXC"/>
    <property type="match status" value="1"/>
</dbReference>
<feature type="transmembrane region" description="Helical" evidence="7">
    <location>
        <begin position="114"/>
        <end position="135"/>
    </location>
</feature>
<protein>
    <recommendedName>
        <fullName evidence="8">NodB homology domain-containing protein</fullName>
    </recommendedName>
</protein>
<keyword evidence="5 7" id="KW-1133">Transmembrane helix</keyword>
<feature type="domain" description="NodB homology" evidence="8">
    <location>
        <begin position="707"/>
        <end position="775"/>
    </location>
</feature>
<evidence type="ECO:0000313" key="10">
    <source>
        <dbReference type="Proteomes" id="UP001163336"/>
    </source>
</evidence>
<comment type="similarity">
    <text evidence="2">Belongs to the polysaccharide synthase family.</text>
</comment>
<feature type="transmembrane region" description="Helical" evidence="7">
    <location>
        <begin position="79"/>
        <end position="102"/>
    </location>
</feature>
<keyword evidence="3" id="KW-1003">Cell membrane</keyword>
<dbReference type="Pfam" id="PF13440">
    <property type="entry name" value="Polysacc_synt_3"/>
    <property type="match status" value="1"/>
</dbReference>
<comment type="subcellular location">
    <subcellularLocation>
        <location evidence="1">Cell membrane</location>
        <topology evidence="1">Multi-pass membrane protein</topology>
    </subcellularLocation>
</comment>
<dbReference type="Pfam" id="PF01522">
    <property type="entry name" value="Polysacc_deac_1"/>
    <property type="match status" value="2"/>
</dbReference>
<evidence type="ECO:0000256" key="5">
    <source>
        <dbReference type="ARBA" id="ARBA00022989"/>
    </source>
</evidence>
<dbReference type="Proteomes" id="UP001163336">
    <property type="component" value="Chromosome"/>
</dbReference>
<dbReference type="RefSeq" id="WP_281911809.1">
    <property type="nucleotide sequence ID" value="NZ_AP026966.1"/>
</dbReference>